<dbReference type="Pfam" id="PF18906">
    <property type="entry name" value="Phage_tube_2"/>
    <property type="match status" value="1"/>
</dbReference>
<keyword evidence="3" id="KW-1185">Reference proteome</keyword>
<dbReference type="InterPro" id="IPR044000">
    <property type="entry name" value="Phage_tube_2"/>
</dbReference>
<name>A0A6M1T279_9HYPH</name>
<gene>
    <name evidence="2" type="ORF">G5575_15800</name>
</gene>
<protein>
    <submittedName>
        <fullName evidence="2">Uncharacterized protein</fullName>
    </submittedName>
</protein>
<dbReference type="RefSeq" id="WP_164535182.1">
    <property type="nucleotide sequence ID" value="NZ_JAALFG010000004.1"/>
</dbReference>
<reference evidence="2 3" key="1">
    <citation type="submission" date="2020-02" db="EMBL/GenBank/DDBJ databases">
        <authorList>
            <person name="Khan S.A."/>
            <person name="Jeon C.O."/>
            <person name="Chun B.H."/>
        </authorList>
    </citation>
    <scope>NUCLEOTIDE SEQUENCE [LARGE SCALE GENOMIC DNA]</scope>
    <source>
        <strain evidence="2 3">H239</strain>
    </source>
</reference>
<sequence>MSNEIRRDGLASRGRHGSRSVSGQYVGDLSLGTFDELIEAAFRGTFAPTLSITEATAGLTSITTTTSTIVASAGSWIAAGLRVGDVIRLTGHSAAENNDRNLRVTGLTASTITVAETLTAVGAADTAFGISRPKKLLQGLVARSFTFEEHEADIDGSEVFTGVRVGGMQLQMQPNGMCVVTFDLVGRDMQVMTGAQSPYYAAPAEFTSIAMTAVEAKIRVGSGDVLDITSLDLNLNLNASGVPVVGSVVTPEVFTNTGTVEGSITALKQDVSRSQQYLNETELSLHLLFEEQETGAADFCSFYLGNLTLGSATKGEIGTDNGRTQTFSLLTGADQRGGAFDRTTLKFQTSAT</sequence>
<dbReference type="AlphaFoldDB" id="A0A6M1T279"/>
<evidence type="ECO:0000313" key="3">
    <source>
        <dbReference type="Proteomes" id="UP000474802"/>
    </source>
</evidence>
<organism evidence="2 3">
    <name type="scientific">Devosia aurantiaca</name>
    <dbReference type="NCBI Taxonomy" id="2714858"/>
    <lineage>
        <taxon>Bacteria</taxon>
        <taxon>Pseudomonadati</taxon>
        <taxon>Pseudomonadota</taxon>
        <taxon>Alphaproteobacteria</taxon>
        <taxon>Hyphomicrobiales</taxon>
        <taxon>Devosiaceae</taxon>
        <taxon>Devosia</taxon>
    </lineage>
</organism>
<evidence type="ECO:0000256" key="1">
    <source>
        <dbReference type="SAM" id="MobiDB-lite"/>
    </source>
</evidence>
<feature type="region of interest" description="Disordered" evidence="1">
    <location>
        <begin position="1"/>
        <end position="21"/>
    </location>
</feature>
<dbReference type="Proteomes" id="UP000474802">
    <property type="component" value="Unassembled WGS sequence"/>
</dbReference>
<dbReference type="EMBL" id="JAALFG010000004">
    <property type="protein sequence ID" value="NGP18921.1"/>
    <property type="molecule type" value="Genomic_DNA"/>
</dbReference>
<proteinExistence type="predicted"/>
<evidence type="ECO:0000313" key="2">
    <source>
        <dbReference type="EMBL" id="NGP18921.1"/>
    </source>
</evidence>
<comment type="caution">
    <text evidence="2">The sequence shown here is derived from an EMBL/GenBank/DDBJ whole genome shotgun (WGS) entry which is preliminary data.</text>
</comment>
<accession>A0A6M1T279</accession>
<reference evidence="2 3" key="2">
    <citation type="submission" date="2020-03" db="EMBL/GenBank/DDBJ databases">
        <title>Devosia chinhatensis sp. nov., isolated from a hexachlorocyclohexane (HCH) dump site in India.</title>
        <authorList>
            <person name="Kumar M."/>
            <person name="Lal R."/>
        </authorList>
    </citation>
    <scope>NUCLEOTIDE SEQUENCE [LARGE SCALE GENOMIC DNA]</scope>
    <source>
        <strain evidence="2 3">H239</strain>
    </source>
</reference>
<feature type="compositionally biased region" description="Basic and acidic residues" evidence="1">
    <location>
        <begin position="1"/>
        <end position="10"/>
    </location>
</feature>